<sequence>MQSIKCPPLEELLSYENDRVLGRFSKIYGIQLSDSKDIFDNLLRWLWLNSYEMEAAHNKGIPIDTSTAVIDEMWHNFILFSRDYTEFCHKYFGCYIHHQPMTGKSSNNSKSEDYDSETIQIKHDEFKEDKRKQLELIYETMGAEIFSVWYLEYPERYSVKKLAQMHLDTITN</sequence>
<evidence type="ECO:0000313" key="2">
    <source>
        <dbReference type="Proteomes" id="UP001336314"/>
    </source>
</evidence>
<dbReference type="RefSeq" id="WP_330127536.1">
    <property type="nucleotide sequence ID" value="NZ_JAUHLI010000002.1"/>
</dbReference>
<reference evidence="1 2" key="1">
    <citation type="submission" date="2023-07" db="EMBL/GenBank/DDBJ databases">
        <title>Alkalimonas sp., MEB108 novel, alkaliphilic bacterium isolated from Lonar Lake, India.</title>
        <authorList>
            <person name="Joshi A."/>
            <person name="Thite S."/>
        </authorList>
    </citation>
    <scope>NUCLEOTIDE SEQUENCE [LARGE SCALE GENOMIC DNA]</scope>
    <source>
        <strain evidence="1 2">MEB108</strain>
    </source>
</reference>
<dbReference type="EMBL" id="JAUHLI010000002">
    <property type="protein sequence ID" value="MEE2000395.1"/>
    <property type="molecule type" value="Genomic_DNA"/>
</dbReference>
<name>A0ABU7J305_9GAMM</name>
<accession>A0ABU7J305</accession>
<protein>
    <submittedName>
        <fullName evidence="1">Uncharacterized protein</fullName>
    </submittedName>
</protein>
<organism evidence="1 2">
    <name type="scientific">Alkalimonas cellulosilytica</name>
    <dbReference type="NCBI Taxonomy" id="3058395"/>
    <lineage>
        <taxon>Bacteria</taxon>
        <taxon>Pseudomonadati</taxon>
        <taxon>Pseudomonadota</taxon>
        <taxon>Gammaproteobacteria</taxon>
        <taxon>Alkalimonas</taxon>
    </lineage>
</organism>
<proteinExistence type="predicted"/>
<dbReference type="Proteomes" id="UP001336314">
    <property type="component" value="Unassembled WGS sequence"/>
</dbReference>
<keyword evidence="2" id="KW-1185">Reference proteome</keyword>
<gene>
    <name evidence="1" type="ORF">QWY20_02930</name>
</gene>
<evidence type="ECO:0000313" key="1">
    <source>
        <dbReference type="EMBL" id="MEE2000395.1"/>
    </source>
</evidence>
<comment type="caution">
    <text evidence="1">The sequence shown here is derived from an EMBL/GenBank/DDBJ whole genome shotgun (WGS) entry which is preliminary data.</text>
</comment>